<dbReference type="AlphaFoldDB" id="U2FUP6"/>
<proteinExistence type="predicted"/>
<reference evidence="1 2" key="1">
    <citation type="journal article" date="2011" name="J. Bacteriol.">
        <title>Genome sequence of Salinisphaera shabanensis, a gammaproteobacterium from the harsh, variable environment of the brine-seawater interface of the Shaban Deep in the Red Sea.</title>
        <authorList>
            <person name="Antunes A."/>
            <person name="Alam I."/>
            <person name="Bajic V.B."/>
            <person name="Stingl U."/>
        </authorList>
    </citation>
    <scope>NUCLEOTIDE SEQUENCE [LARGE SCALE GENOMIC DNA]</scope>
    <source>
        <strain evidence="1 2">E1L3A</strain>
    </source>
</reference>
<organism evidence="1 2">
    <name type="scientific">Salinisphaera shabanensis E1L3A</name>
    <dbReference type="NCBI Taxonomy" id="1033802"/>
    <lineage>
        <taxon>Bacteria</taxon>
        <taxon>Pseudomonadati</taxon>
        <taxon>Pseudomonadota</taxon>
        <taxon>Gammaproteobacteria</taxon>
        <taxon>Salinisphaerales</taxon>
        <taxon>Salinisphaeraceae</taxon>
        <taxon>Salinisphaera</taxon>
    </lineage>
</organism>
<name>U2FUP6_9GAMM</name>
<reference evidence="1 2" key="2">
    <citation type="journal article" date="2013" name="PLoS ONE">
        <title>INDIGO - INtegrated Data Warehouse of MIcrobial GenOmes with Examples from the Red Sea Extremophiles.</title>
        <authorList>
            <person name="Alam I."/>
            <person name="Antunes A."/>
            <person name="Kamau A.A."/>
            <person name="Ba Alawi W."/>
            <person name="Kalkatawi M."/>
            <person name="Stingl U."/>
            <person name="Bajic V.B."/>
        </authorList>
    </citation>
    <scope>NUCLEOTIDE SEQUENCE [LARGE SCALE GENOMIC DNA]</scope>
    <source>
        <strain evidence="1 2">E1L3A</strain>
    </source>
</reference>
<gene>
    <name evidence="1" type="ORF">SSPSH_001434</name>
</gene>
<accession>U2FUP6</accession>
<protein>
    <submittedName>
        <fullName evidence="1">Uncharacterized protein</fullName>
    </submittedName>
</protein>
<comment type="caution">
    <text evidence="1">The sequence shown here is derived from an EMBL/GenBank/DDBJ whole genome shotgun (WGS) entry which is preliminary data.</text>
</comment>
<dbReference type="STRING" id="1033802.SSPSH_001434"/>
<dbReference type="EMBL" id="AFNV02000008">
    <property type="protein sequence ID" value="ERJ19664.1"/>
    <property type="molecule type" value="Genomic_DNA"/>
</dbReference>
<sequence length="81" mass="9077">MNPYRAGNSVAAHGFSNVRRIDGETNNETARFRPYVGVMKINILREIVARHRRLDCHISETGVLQAVPGVTRVLVCVIRTC</sequence>
<evidence type="ECO:0000313" key="2">
    <source>
        <dbReference type="Proteomes" id="UP000006242"/>
    </source>
</evidence>
<evidence type="ECO:0000313" key="1">
    <source>
        <dbReference type="EMBL" id="ERJ19664.1"/>
    </source>
</evidence>
<dbReference type="Proteomes" id="UP000006242">
    <property type="component" value="Unassembled WGS sequence"/>
</dbReference>
<keyword evidence="2" id="KW-1185">Reference proteome</keyword>